<dbReference type="OrthoDB" id="10354557at2759"/>
<keyword evidence="3" id="KW-1185">Reference proteome</keyword>
<name>A0A9N9PZF6_9HELO</name>
<evidence type="ECO:0000313" key="2">
    <source>
        <dbReference type="EMBL" id="CAG8961385.1"/>
    </source>
</evidence>
<dbReference type="EMBL" id="CAJVRL010000108">
    <property type="protein sequence ID" value="CAG8961385.1"/>
    <property type="molecule type" value="Genomic_DNA"/>
</dbReference>
<evidence type="ECO:0000313" key="3">
    <source>
        <dbReference type="Proteomes" id="UP000696280"/>
    </source>
</evidence>
<sequence length="171" mass="17754">MSNPNNQPNTKDHQDDQPNYPGLWPQPPSQHSSHPPRETIPLSRPFGNPNDPAFPNRQLGTPPTAAAITRGFHGGTVYMTPTAISQPDERPLAGTVDTASSGNVPRPENSLLCESGKLQGYDGTLSGLDGSERSVDGRSGGQQGAKEQIGGGGGGYVEANGVGGLGEGMKK</sequence>
<proteinExistence type="predicted"/>
<dbReference type="AlphaFoldDB" id="A0A9N9PZF6"/>
<protein>
    <submittedName>
        <fullName evidence="2">Uncharacterized protein</fullName>
    </submittedName>
</protein>
<comment type="caution">
    <text evidence="2">The sequence shown here is derived from an EMBL/GenBank/DDBJ whole genome shotgun (WGS) entry which is preliminary data.</text>
</comment>
<dbReference type="Proteomes" id="UP000696280">
    <property type="component" value="Unassembled WGS sequence"/>
</dbReference>
<reference evidence="2" key="1">
    <citation type="submission" date="2021-07" db="EMBL/GenBank/DDBJ databases">
        <authorList>
            <person name="Durling M."/>
        </authorList>
    </citation>
    <scope>NUCLEOTIDE SEQUENCE</scope>
</reference>
<feature type="compositionally biased region" description="Gly residues" evidence="1">
    <location>
        <begin position="138"/>
        <end position="171"/>
    </location>
</feature>
<feature type="region of interest" description="Disordered" evidence="1">
    <location>
        <begin position="123"/>
        <end position="171"/>
    </location>
</feature>
<organism evidence="2 3">
    <name type="scientific">Hymenoscyphus fraxineus</name>
    <dbReference type="NCBI Taxonomy" id="746836"/>
    <lineage>
        <taxon>Eukaryota</taxon>
        <taxon>Fungi</taxon>
        <taxon>Dikarya</taxon>
        <taxon>Ascomycota</taxon>
        <taxon>Pezizomycotina</taxon>
        <taxon>Leotiomycetes</taxon>
        <taxon>Helotiales</taxon>
        <taxon>Helotiaceae</taxon>
        <taxon>Hymenoscyphus</taxon>
    </lineage>
</organism>
<gene>
    <name evidence="2" type="ORF">HYFRA_00013333</name>
</gene>
<feature type="region of interest" description="Disordered" evidence="1">
    <location>
        <begin position="1"/>
        <end position="110"/>
    </location>
</feature>
<accession>A0A9N9PZF6</accession>
<evidence type="ECO:0000256" key="1">
    <source>
        <dbReference type="SAM" id="MobiDB-lite"/>
    </source>
</evidence>